<dbReference type="PROSITE" id="PS00152">
    <property type="entry name" value="ATPASE_ALPHA_BETA"/>
    <property type="match status" value="1"/>
</dbReference>
<keyword evidence="6" id="KW-0812">Transmembrane</keyword>
<dbReference type="GO" id="GO:0045259">
    <property type="term" value="C:proton-transporting ATP synthase complex"/>
    <property type="evidence" value="ECO:0007669"/>
    <property type="project" value="UniProtKB-KW"/>
</dbReference>
<accession>A0A5J5L0Z1</accession>
<evidence type="ECO:0000313" key="7">
    <source>
        <dbReference type="EMBL" id="KAA9395607.1"/>
    </source>
</evidence>
<dbReference type="GO" id="GO:0008324">
    <property type="term" value="F:monoatomic cation transmembrane transporter activity"/>
    <property type="evidence" value="ECO:0007669"/>
    <property type="project" value="InterPro"/>
</dbReference>
<dbReference type="GO" id="GO:0005524">
    <property type="term" value="F:ATP binding"/>
    <property type="evidence" value="ECO:0007669"/>
    <property type="project" value="InterPro"/>
</dbReference>
<protein>
    <recommendedName>
        <fullName evidence="9">Cation transporter</fullName>
    </recommendedName>
</protein>
<feature type="compositionally biased region" description="Polar residues" evidence="5">
    <location>
        <begin position="10"/>
        <end position="20"/>
    </location>
</feature>
<evidence type="ECO:0000313" key="8">
    <source>
        <dbReference type="Proteomes" id="UP000325957"/>
    </source>
</evidence>
<keyword evidence="4" id="KW-0139">CF(1)</keyword>
<evidence type="ECO:0000256" key="3">
    <source>
        <dbReference type="ARBA" id="ARBA00023136"/>
    </source>
</evidence>
<keyword evidence="4" id="KW-0066">ATP synthesis</keyword>
<dbReference type="Pfam" id="PF01899">
    <property type="entry name" value="MNHE"/>
    <property type="match status" value="1"/>
</dbReference>
<proteinExistence type="predicted"/>
<evidence type="ECO:0000256" key="5">
    <source>
        <dbReference type="SAM" id="MobiDB-lite"/>
    </source>
</evidence>
<evidence type="ECO:0000256" key="1">
    <source>
        <dbReference type="ARBA" id="ARBA00022448"/>
    </source>
</evidence>
<keyword evidence="6" id="KW-1133">Transmembrane helix</keyword>
<reference evidence="7 8" key="1">
    <citation type="submission" date="2019-05" db="EMBL/GenBank/DDBJ databases">
        <title>Kocuria coralli sp. nov., a novel actinobacterium isolated from coral reef seawater.</title>
        <authorList>
            <person name="Li J."/>
        </authorList>
    </citation>
    <scope>NUCLEOTIDE SEQUENCE [LARGE SCALE GENOMIC DNA]</scope>
    <source>
        <strain evidence="7 8">SCSIO 13007</strain>
    </source>
</reference>
<dbReference type="Proteomes" id="UP000325957">
    <property type="component" value="Unassembled WGS sequence"/>
</dbReference>
<evidence type="ECO:0000256" key="2">
    <source>
        <dbReference type="ARBA" id="ARBA00022475"/>
    </source>
</evidence>
<feature type="region of interest" description="Disordered" evidence="5">
    <location>
        <begin position="1"/>
        <end position="23"/>
    </location>
</feature>
<keyword evidence="3 6" id="KW-0472">Membrane</keyword>
<dbReference type="AlphaFoldDB" id="A0A5J5L0Z1"/>
<keyword evidence="2" id="KW-1003">Cell membrane</keyword>
<feature type="transmembrane region" description="Helical" evidence="6">
    <location>
        <begin position="30"/>
        <end position="50"/>
    </location>
</feature>
<evidence type="ECO:0000256" key="4">
    <source>
        <dbReference type="ARBA" id="ARBA00023196"/>
    </source>
</evidence>
<organism evidence="7 8">
    <name type="scientific">Kocuria coralli</name>
    <dbReference type="NCBI Taxonomy" id="1461025"/>
    <lineage>
        <taxon>Bacteria</taxon>
        <taxon>Bacillati</taxon>
        <taxon>Actinomycetota</taxon>
        <taxon>Actinomycetes</taxon>
        <taxon>Micrococcales</taxon>
        <taxon>Micrococcaceae</taxon>
        <taxon>Kocuria</taxon>
    </lineage>
</organism>
<gene>
    <name evidence="7" type="ORF">FCK90_00855</name>
</gene>
<keyword evidence="8" id="KW-1185">Reference proteome</keyword>
<evidence type="ECO:0008006" key="9">
    <source>
        <dbReference type="Google" id="ProtNLM"/>
    </source>
</evidence>
<comment type="caution">
    <text evidence="7">The sequence shown here is derived from an EMBL/GenBank/DDBJ whole genome shotgun (WGS) entry which is preliminary data.</text>
</comment>
<dbReference type="InterPro" id="IPR020003">
    <property type="entry name" value="ATPase_a/bsu_AS"/>
</dbReference>
<dbReference type="EMBL" id="SZWF01000001">
    <property type="protein sequence ID" value="KAA9395607.1"/>
    <property type="molecule type" value="Genomic_DNA"/>
</dbReference>
<feature type="transmembrane region" description="Helical" evidence="6">
    <location>
        <begin position="56"/>
        <end position="75"/>
    </location>
</feature>
<sequence length="197" mass="20652">MGRQYGRWSMTANHHGNNGSRARRRPGLAAMLRAAAVRTLILAALWWMLIEGDPAYAHYALFAVPPAVGFSLWLSPPTVSGRAGAGPLRRLAAAAVLVGWVAYRAVAGGTDVARRAVARGRGGDTDPAEVTVPIRLTGTARVFALATFNLMPGTLVRDHDDDAAVVHVLSPALDAAGSWSALEDRVGAVAGQDLKPG</sequence>
<keyword evidence="1" id="KW-0813">Transport</keyword>
<name>A0A5J5L0Z1_9MICC</name>
<dbReference type="InterPro" id="IPR002758">
    <property type="entry name" value="Cation_antiport_E"/>
</dbReference>
<evidence type="ECO:0000256" key="6">
    <source>
        <dbReference type="SAM" id="Phobius"/>
    </source>
</evidence>
<dbReference type="OrthoDB" id="4773693at2"/>